<gene>
    <name evidence="1" type="ORF">PODLI_1B010194</name>
</gene>
<dbReference type="Proteomes" id="UP001178461">
    <property type="component" value="Chromosome 6"/>
</dbReference>
<proteinExistence type="predicted"/>
<dbReference type="AlphaFoldDB" id="A0AA35PBG6"/>
<reference evidence="1" key="1">
    <citation type="submission" date="2022-12" db="EMBL/GenBank/DDBJ databases">
        <authorList>
            <person name="Alioto T."/>
            <person name="Alioto T."/>
            <person name="Gomez Garrido J."/>
        </authorList>
    </citation>
    <scope>NUCLEOTIDE SEQUENCE</scope>
</reference>
<dbReference type="EMBL" id="OX395131">
    <property type="protein sequence ID" value="CAI5778612.1"/>
    <property type="molecule type" value="Genomic_DNA"/>
</dbReference>
<keyword evidence="2" id="KW-1185">Reference proteome</keyword>
<evidence type="ECO:0000313" key="1">
    <source>
        <dbReference type="EMBL" id="CAI5778612.1"/>
    </source>
</evidence>
<protein>
    <submittedName>
        <fullName evidence="1">Uncharacterized protein</fullName>
    </submittedName>
</protein>
<sequence>MAEQPHGGPFTREHLPVVCQESAKPREVAKVAWENYRIPYDNYTVKVFGPIVGLGGGGTNGVQRLCSEL</sequence>
<organism evidence="1 2">
    <name type="scientific">Podarcis lilfordi</name>
    <name type="common">Lilford's wall lizard</name>
    <dbReference type="NCBI Taxonomy" id="74358"/>
    <lineage>
        <taxon>Eukaryota</taxon>
        <taxon>Metazoa</taxon>
        <taxon>Chordata</taxon>
        <taxon>Craniata</taxon>
        <taxon>Vertebrata</taxon>
        <taxon>Euteleostomi</taxon>
        <taxon>Lepidosauria</taxon>
        <taxon>Squamata</taxon>
        <taxon>Bifurcata</taxon>
        <taxon>Unidentata</taxon>
        <taxon>Episquamata</taxon>
        <taxon>Laterata</taxon>
        <taxon>Lacertibaenia</taxon>
        <taxon>Lacertidae</taxon>
        <taxon>Podarcis</taxon>
    </lineage>
</organism>
<evidence type="ECO:0000313" key="2">
    <source>
        <dbReference type="Proteomes" id="UP001178461"/>
    </source>
</evidence>
<accession>A0AA35PBG6</accession>
<name>A0AA35PBG6_9SAUR</name>